<protein>
    <submittedName>
        <fullName evidence="1">Uncharacterized protein</fullName>
    </submittedName>
</protein>
<dbReference type="Proteomes" id="UP001597361">
    <property type="component" value="Unassembled WGS sequence"/>
</dbReference>
<dbReference type="RefSeq" id="WP_376885947.1">
    <property type="nucleotide sequence ID" value="NZ_JBHUHR010000027.1"/>
</dbReference>
<accession>A0ABW4VKE7</accession>
<reference evidence="2" key="1">
    <citation type="journal article" date="2019" name="Int. J. Syst. Evol. Microbiol.">
        <title>The Global Catalogue of Microorganisms (GCM) 10K type strain sequencing project: providing services to taxonomists for standard genome sequencing and annotation.</title>
        <authorList>
            <consortium name="The Broad Institute Genomics Platform"/>
            <consortium name="The Broad Institute Genome Sequencing Center for Infectious Disease"/>
            <person name="Wu L."/>
            <person name="Ma J."/>
        </authorList>
    </citation>
    <scope>NUCLEOTIDE SEQUENCE [LARGE SCALE GENOMIC DNA]</scope>
    <source>
        <strain evidence="2">CGMCC 1.15180</strain>
    </source>
</reference>
<evidence type="ECO:0000313" key="2">
    <source>
        <dbReference type="Proteomes" id="UP001597361"/>
    </source>
</evidence>
<name>A0ABW4VKE7_9BACT</name>
<evidence type="ECO:0000313" key="1">
    <source>
        <dbReference type="EMBL" id="MFD2035169.1"/>
    </source>
</evidence>
<keyword evidence="2" id="KW-1185">Reference proteome</keyword>
<gene>
    <name evidence="1" type="ORF">ACFSKL_10225</name>
</gene>
<organism evidence="1 2">
    <name type="scientific">Belliella marina</name>
    <dbReference type="NCBI Taxonomy" id="1644146"/>
    <lineage>
        <taxon>Bacteria</taxon>
        <taxon>Pseudomonadati</taxon>
        <taxon>Bacteroidota</taxon>
        <taxon>Cytophagia</taxon>
        <taxon>Cytophagales</taxon>
        <taxon>Cyclobacteriaceae</taxon>
        <taxon>Belliella</taxon>
    </lineage>
</organism>
<proteinExistence type="predicted"/>
<dbReference type="EMBL" id="JBHUHR010000027">
    <property type="protein sequence ID" value="MFD2035169.1"/>
    <property type="molecule type" value="Genomic_DNA"/>
</dbReference>
<comment type="caution">
    <text evidence="1">The sequence shown here is derived from an EMBL/GenBank/DDBJ whole genome shotgun (WGS) entry which is preliminary data.</text>
</comment>
<sequence length="280" mass="31937">MTFIVGLIEKDNIYLFSDTAITEWNSNEISQISSFGENSYSDDVRVVYQSEIKLFSVNNRLIIGGAGNSNSIDSFIENIETYESYDLSLSEIVENALENIDDIDFEILLGYFENNMPVLCKKHSNSIELEVCSNEFSYIGKEGTHFTLFQNNFTELKSQTANFDSWDPKEISVTVNSMLQAYGVWNYTLEEGIGGAFTSLYLDKQRVSWQPSLSYIIFDININSLKAISSNPDMALPNNLFSNSKYIFTDQREGAFYISSPKPNYTGFLFRQLDKKKEIL</sequence>